<sequence>MDGAARRPSLGENVFCAPSLATAPQEAGTTPARGSTAAQQGMPAPAAKAPDPRPGRNPFDLVPAEIVQMIIDALPLPSVLDLTHVCGRFRRAAVSGSRFRHIAVAGWRERLGGARAAALFNHAVPSCGRAVRSVDMACVAGAADECAASVARWCHNLTSLSVSSAQAVGAAAVAKILESNPGLARIEAADYDHLDDDLVSLISRRCPRLQYLDVSVSWTTCSYSGASLAGLFGRCKFLNEVHLVRCLCLTDDVLMVLAENCRRMKVVNIQGCTKVISTVAAGMEKGAILKVGVCSVSWSKSLLDELVMTYIVPCATFSSLNLDAVQTLAFAGWDKESRQPLRTIRKVVFGAGVALFRWLCHSGPSNTNASQPDSDLISLFFRSPKRSRMLEGSAEVSYPTACAKEIMHSSLR</sequence>
<dbReference type="EMBL" id="JAEFCI010010887">
    <property type="protein sequence ID" value="KAG5456953.1"/>
    <property type="molecule type" value="Genomic_DNA"/>
</dbReference>
<dbReference type="GO" id="GO:0019005">
    <property type="term" value="C:SCF ubiquitin ligase complex"/>
    <property type="evidence" value="ECO:0007669"/>
    <property type="project" value="TreeGrafter"/>
</dbReference>
<dbReference type="Proteomes" id="UP000673691">
    <property type="component" value="Unassembled WGS sequence"/>
</dbReference>
<feature type="region of interest" description="Disordered" evidence="1">
    <location>
        <begin position="16"/>
        <end position="58"/>
    </location>
</feature>
<dbReference type="AlphaFoldDB" id="A0A8H8DG26"/>
<dbReference type="InterPro" id="IPR032675">
    <property type="entry name" value="LRR_dom_sf"/>
</dbReference>
<dbReference type="Gene3D" id="3.80.10.10">
    <property type="entry name" value="Ribonuclease Inhibitor"/>
    <property type="match status" value="1"/>
</dbReference>
<dbReference type="OrthoDB" id="10257471at2759"/>
<accession>A0A8H8DG26</accession>
<dbReference type="InterPro" id="IPR036047">
    <property type="entry name" value="F-box-like_dom_sf"/>
</dbReference>
<dbReference type="SUPFAM" id="SSF81383">
    <property type="entry name" value="F-box domain"/>
    <property type="match status" value="1"/>
</dbReference>
<dbReference type="GO" id="GO:0031146">
    <property type="term" value="P:SCF-dependent proteasomal ubiquitin-dependent protein catabolic process"/>
    <property type="evidence" value="ECO:0007669"/>
    <property type="project" value="TreeGrafter"/>
</dbReference>
<dbReference type="PROSITE" id="PS50181">
    <property type="entry name" value="FBOX"/>
    <property type="match status" value="1"/>
</dbReference>
<dbReference type="SUPFAM" id="SSF52047">
    <property type="entry name" value="RNI-like"/>
    <property type="match status" value="1"/>
</dbReference>
<evidence type="ECO:0000256" key="1">
    <source>
        <dbReference type="SAM" id="MobiDB-lite"/>
    </source>
</evidence>
<feature type="domain" description="F-box" evidence="2">
    <location>
        <begin position="56"/>
        <end position="102"/>
    </location>
</feature>
<evidence type="ECO:0000259" key="2">
    <source>
        <dbReference type="PROSITE" id="PS50181"/>
    </source>
</evidence>
<gene>
    <name evidence="3" type="ORF">BJ554DRAFT_3158</name>
</gene>
<comment type="caution">
    <text evidence="3">The sequence shown here is derived from an EMBL/GenBank/DDBJ whole genome shotgun (WGS) entry which is preliminary data.</text>
</comment>
<name>A0A8H8DG26_9FUNG</name>
<proteinExistence type="predicted"/>
<reference evidence="3 4" key="1">
    <citation type="journal article" name="Sci. Rep.">
        <title>Genome-scale phylogenetic analyses confirm Olpidium as the closest living zoosporic fungus to the non-flagellated, terrestrial fungi.</title>
        <authorList>
            <person name="Chang Y."/>
            <person name="Rochon D."/>
            <person name="Sekimoto S."/>
            <person name="Wang Y."/>
            <person name="Chovatia M."/>
            <person name="Sandor L."/>
            <person name="Salamov A."/>
            <person name="Grigoriev I.V."/>
            <person name="Stajich J.E."/>
            <person name="Spatafora J.W."/>
        </authorList>
    </citation>
    <scope>NUCLEOTIDE SEQUENCE [LARGE SCALE GENOMIC DNA]</scope>
    <source>
        <strain evidence="3">S191</strain>
    </source>
</reference>
<dbReference type="PANTHER" id="PTHR13318:SF190">
    <property type="entry name" value="PARTNER OF PAIRED, ISOFORM B"/>
    <property type="match status" value="1"/>
</dbReference>
<evidence type="ECO:0000313" key="3">
    <source>
        <dbReference type="EMBL" id="KAG5456953.1"/>
    </source>
</evidence>
<dbReference type="InterPro" id="IPR001810">
    <property type="entry name" value="F-box_dom"/>
</dbReference>
<organism evidence="3 4">
    <name type="scientific">Olpidium bornovanus</name>
    <dbReference type="NCBI Taxonomy" id="278681"/>
    <lineage>
        <taxon>Eukaryota</taxon>
        <taxon>Fungi</taxon>
        <taxon>Fungi incertae sedis</taxon>
        <taxon>Olpidiomycota</taxon>
        <taxon>Olpidiomycotina</taxon>
        <taxon>Olpidiomycetes</taxon>
        <taxon>Olpidiales</taxon>
        <taxon>Olpidiaceae</taxon>
        <taxon>Olpidium</taxon>
    </lineage>
</organism>
<evidence type="ECO:0000313" key="4">
    <source>
        <dbReference type="Proteomes" id="UP000673691"/>
    </source>
</evidence>
<keyword evidence="4" id="KW-1185">Reference proteome</keyword>
<protein>
    <recommendedName>
        <fullName evidence="2">F-box domain-containing protein</fullName>
    </recommendedName>
</protein>
<dbReference type="PANTHER" id="PTHR13318">
    <property type="entry name" value="PARTNER OF PAIRED, ISOFORM B-RELATED"/>
    <property type="match status" value="1"/>
</dbReference>